<dbReference type="AlphaFoldDB" id="A0A4Q8QDB6"/>
<evidence type="ECO:0000313" key="2">
    <source>
        <dbReference type="Proteomes" id="UP000291981"/>
    </source>
</evidence>
<dbReference type="Proteomes" id="UP000291981">
    <property type="component" value="Unassembled WGS sequence"/>
</dbReference>
<dbReference type="InterPro" id="IPR012808">
    <property type="entry name" value="CHP02453"/>
</dbReference>
<dbReference type="RefSeq" id="WP_130614395.1">
    <property type="nucleotide sequence ID" value="NZ_SGIU01000002.1"/>
</dbReference>
<dbReference type="PANTHER" id="PTHR36452">
    <property type="entry name" value="CHROMOSOME 12, WHOLE GENOME SHOTGUN SEQUENCE"/>
    <property type="match status" value="1"/>
</dbReference>
<dbReference type="NCBIfam" id="TIGR02453">
    <property type="entry name" value="TIGR02453 family protein"/>
    <property type="match status" value="1"/>
</dbReference>
<dbReference type="Pfam" id="PF09365">
    <property type="entry name" value="DUF2461"/>
    <property type="match status" value="1"/>
</dbReference>
<dbReference type="PIRSF" id="PIRSF028451">
    <property type="entry name" value="UCP028451"/>
    <property type="match status" value="1"/>
</dbReference>
<dbReference type="InterPro" id="IPR015996">
    <property type="entry name" value="UCP028451"/>
</dbReference>
<name>A0A4Q8QDB6_9FLAO</name>
<sequence>MITSKYSSFFKELAKNNTKEWFHANKARYENDVKLPFLNLLEEVIPELMEWNNQIQTDPKKALFRINRDIRFAKDKSPYHTIMKAGFSAGGKKSELPGFYLGIDAVHVHVGGGLFMVSTPLLKKVRHHIAKNTDQLLGIVGDTNFQNAFGKLKGEKAKRLDKDLQPTAEKTDLIFHKQFYAMAEFPLDPFYDSDALRDEILNHFEAIRPLNSFLNEALEEG</sequence>
<dbReference type="PANTHER" id="PTHR36452:SF1">
    <property type="entry name" value="DUF2461 DOMAIN-CONTAINING PROTEIN"/>
    <property type="match status" value="1"/>
</dbReference>
<protein>
    <submittedName>
        <fullName evidence="1">DUF2461 domain-containing protein</fullName>
    </submittedName>
</protein>
<dbReference type="EMBL" id="SGIU01000002">
    <property type="protein sequence ID" value="TAI47517.1"/>
    <property type="molecule type" value="Genomic_DNA"/>
</dbReference>
<dbReference type="OrthoDB" id="9794241at2"/>
<reference evidence="1 2" key="1">
    <citation type="submission" date="2019-02" db="EMBL/GenBank/DDBJ databases">
        <title>Draft genome sequence of Muricauda sp. 176CP4-71.</title>
        <authorList>
            <person name="Park J.-S."/>
        </authorList>
    </citation>
    <scope>NUCLEOTIDE SEQUENCE [LARGE SCALE GENOMIC DNA]</scope>
    <source>
        <strain evidence="1 2">176CP4-71</strain>
    </source>
</reference>
<evidence type="ECO:0000313" key="1">
    <source>
        <dbReference type="EMBL" id="TAI47517.1"/>
    </source>
</evidence>
<keyword evidence="2" id="KW-1185">Reference proteome</keyword>
<accession>A0A4Q8QDB6</accession>
<comment type="caution">
    <text evidence="1">The sequence shown here is derived from an EMBL/GenBank/DDBJ whole genome shotgun (WGS) entry which is preliminary data.</text>
</comment>
<gene>
    <name evidence="1" type="ORF">EW142_12675</name>
</gene>
<proteinExistence type="predicted"/>
<organism evidence="1 2">
    <name type="scientific">Flagellimonas allohymeniacidonis</name>
    <dbReference type="NCBI Taxonomy" id="2517819"/>
    <lineage>
        <taxon>Bacteria</taxon>
        <taxon>Pseudomonadati</taxon>
        <taxon>Bacteroidota</taxon>
        <taxon>Flavobacteriia</taxon>
        <taxon>Flavobacteriales</taxon>
        <taxon>Flavobacteriaceae</taxon>
        <taxon>Flagellimonas</taxon>
    </lineage>
</organism>